<keyword evidence="5" id="KW-1185">Reference proteome</keyword>
<keyword evidence="1" id="KW-0378">Hydrolase</keyword>
<dbReference type="SUPFAM" id="SSF63817">
    <property type="entry name" value="Sortase"/>
    <property type="match status" value="1"/>
</dbReference>
<dbReference type="Proteomes" id="UP000252530">
    <property type="component" value="Unassembled WGS sequence"/>
</dbReference>
<evidence type="ECO:0000256" key="3">
    <source>
        <dbReference type="SAM" id="Phobius"/>
    </source>
</evidence>
<dbReference type="Gene3D" id="2.40.260.10">
    <property type="entry name" value="Sortase"/>
    <property type="match status" value="1"/>
</dbReference>
<dbReference type="AlphaFoldDB" id="A0A366K6H3"/>
<dbReference type="InterPro" id="IPR023365">
    <property type="entry name" value="Sortase_dom-sf"/>
</dbReference>
<protein>
    <submittedName>
        <fullName evidence="4">Class C sortase</fullName>
    </submittedName>
</protein>
<proteinExistence type="predicted"/>
<name>A0A366K6H3_9BIFI</name>
<dbReference type="NCBIfam" id="NF033745">
    <property type="entry name" value="class_C_sortase"/>
    <property type="match status" value="1"/>
</dbReference>
<gene>
    <name evidence="4" type="ORF">CRD60_07295</name>
</gene>
<evidence type="ECO:0000256" key="2">
    <source>
        <dbReference type="PIRSR" id="PIRSR605754-1"/>
    </source>
</evidence>
<evidence type="ECO:0000313" key="5">
    <source>
        <dbReference type="Proteomes" id="UP000252530"/>
    </source>
</evidence>
<keyword evidence="3" id="KW-1133">Transmembrane helix</keyword>
<dbReference type="Pfam" id="PF04203">
    <property type="entry name" value="Sortase"/>
    <property type="match status" value="1"/>
</dbReference>
<dbReference type="NCBIfam" id="TIGR01076">
    <property type="entry name" value="sortase_fam"/>
    <property type="match status" value="1"/>
</dbReference>
<feature type="active site" description="Acyl-thioester intermediate" evidence="2">
    <location>
        <position position="252"/>
    </location>
</feature>
<dbReference type="GO" id="GO:0016787">
    <property type="term" value="F:hydrolase activity"/>
    <property type="evidence" value="ECO:0007669"/>
    <property type="project" value="UniProtKB-KW"/>
</dbReference>
<accession>A0A366K6H3</accession>
<dbReference type="EMBL" id="PDCG01000008">
    <property type="protein sequence ID" value="RBP97336.1"/>
    <property type="molecule type" value="Genomic_DNA"/>
</dbReference>
<feature type="active site" description="Proton donor/acceptor" evidence="2">
    <location>
        <position position="190"/>
    </location>
</feature>
<keyword evidence="3" id="KW-0812">Transmembrane</keyword>
<feature type="transmembrane region" description="Helical" evidence="3">
    <location>
        <begin position="34"/>
        <end position="56"/>
    </location>
</feature>
<comment type="caution">
    <text evidence="4">The sequence shown here is derived from an EMBL/GenBank/DDBJ whole genome shotgun (WGS) entry which is preliminary data.</text>
</comment>
<sequence length="330" mass="35741">MPVFAEYMDVPSFSSFFSGGVVDRQEVQRRRVNMLFRVLIFLFSLMSVAVVVWIPVVQYVHGQEQAARSAAANQAVQSWPTAKVAGQLHAAEDYNRQIADSKQELLGEASDPFQPAGTQGPTLSEKDGRYQRLLDAGDGVMGTIRIPKVSIDMPIYHGTSEFALASGAGHLYGSSLPVGGASTNAVISGHRGLTNALMFTRLDELKEGDTFYIQTLGRTMGYQIESIHVIDPDDVHLYKVRPGKDLVTLMTCTPYGVNTQRLVLTAARKSMPGSIPEPAQAPKDALLPAVAVGAVVAFGGFLVLSIQNLLRLPPRHGSRLVSESLPRSYA</sequence>
<evidence type="ECO:0000313" key="4">
    <source>
        <dbReference type="EMBL" id="RBP97336.1"/>
    </source>
</evidence>
<dbReference type="CDD" id="cd05827">
    <property type="entry name" value="Sortase_C"/>
    <property type="match status" value="1"/>
</dbReference>
<reference evidence="4 5" key="1">
    <citation type="submission" date="2017-10" db="EMBL/GenBank/DDBJ databases">
        <title>Bifidobacterium xylocopum sp. nov. and Bifidobacterium aemilianum sp. nov., from the carpenter bee (Xylocopa violacea) digestive tract.</title>
        <authorList>
            <person name="Alberoni D."/>
            <person name="Baffoni L."/>
            <person name="Di Gioia D."/>
            <person name="Gaggia F."/>
            <person name="Biavati B."/>
        </authorList>
    </citation>
    <scope>NUCLEOTIDE SEQUENCE [LARGE SCALE GENOMIC DNA]</scope>
    <source>
        <strain evidence="4 5">XV10</strain>
    </source>
</reference>
<organism evidence="4 5">
    <name type="scientific">Bifidobacterium aemilianum</name>
    <dbReference type="NCBI Taxonomy" id="2493120"/>
    <lineage>
        <taxon>Bacteria</taxon>
        <taxon>Bacillati</taxon>
        <taxon>Actinomycetota</taxon>
        <taxon>Actinomycetes</taxon>
        <taxon>Bifidobacteriales</taxon>
        <taxon>Bifidobacteriaceae</taxon>
        <taxon>Bifidobacterium</taxon>
    </lineage>
</organism>
<evidence type="ECO:0000256" key="1">
    <source>
        <dbReference type="ARBA" id="ARBA00022801"/>
    </source>
</evidence>
<feature type="transmembrane region" description="Helical" evidence="3">
    <location>
        <begin position="285"/>
        <end position="310"/>
    </location>
</feature>
<dbReference type="OrthoDB" id="5242161at2"/>
<keyword evidence="3" id="KW-0472">Membrane</keyword>
<dbReference type="InterPro" id="IPR005754">
    <property type="entry name" value="Sortase"/>
</dbReference>
<dbReference type="InterPro" id="IPR042002">
    <property type="entry name" value="Sortase_C"/>
</dbReference>